<dbReference type="Gene3D" id="2.70.210.12">
    <property type="entry name" value="GTP1/OBG domain"/>
    <property type="match status" value="1"/>
</dbReference>
<dbReference type="GO" id="GO:0005525">
    <property type="term" value="F:GTP binding"/>
    <property type="evidence" value="ECO:0007669"/>
    <property type="project" value="UniProtKB-KW"/>
</dbReference>
<dbReference type="InterPro" id="IPR015349">
    <property type="entry name" value="OCT_dom"/>
</dbReference>
<reference evidence="11 12" key="1">
    <citation type="submission" date="2024-09" db="EMBL/GenBank/DDBJ databases">
        <title>Chromosome-scale assembly of Riccia fluitans.</title>
        <authorList>
            <person name="Paukszto L."/>
            <person name="Sawicki J."/>
            <person name="Karawczyk K."/>
            <person name="Piernik-Szablinska J."/>
            <person name="Szczecinska M."/>
            <person name="Mazdziarz M."/>
        </authorList>
    </citation>
    <scope>NUCLEOTIDE SEQUENCE [LARGE SCALE GENOMIC DNA]</scope>
    <source>
        <strain evidence="11">Rf_01</strain>
        <tissue evidence="11">Aerial parts of the thallus</tissue>
    </source>
</reference>
<evidence type="ECO:0000313" key="11">
    <source>
        <dbReference type="EMBL" id="KAL2614237.1"/>
    </source>
</evidence>
<dbReference type="InterPro" id="IPR006074">
    <property type="entry name" value="GTP1-OBG_CS"/>
</dbReference>
<dbReference type="Pfam" id="PF01926">
    <property type="entry name" value="MMR_HSR1"/>
    <property type="match status" value="1"/>
</dbReference>
<dbReference type="Gene3D" id="3.30.300.350">
    <property type="entry name" value="GTP-binding protein OBG, C-terminal domain"/>
    <property type="match status" value="1"/>
</dbReference>
<feature type="compositionally biased region" description="Acidic residues" evidence="7">
    <location>
        <begin position="269"/>
        <end position="293"/>
    </location>
</feature>
<dbReference type="NCBIfam" id="NF008954">
    <property type="entry name" value="PRK12296.1"/>
    <property type="match status" value="1"/>
</dbReference>
<dbReference type="PROSITE" id="PS51881">
    <property type="entry name" value="OCT"/>
    <property type="match status" value="1"/>
</dbReference>
<dbReference type="InterPro" id="IPR006073">
    <property type="entry name" value="GTP-bd"/>
</dbReference>
<dbReference type="Proteomes" id="UP001605036">
    <property type="component" value="Unassembled WGS sequence"/>
</dbReference>
<keyword evidence="6" id="KW-0342">GTP-binding</keyword>
<dbReference type="SUPFAM" id="SSF102741">
    <property type="entry name" value="Obg GTP-binding protein C-terminal domain"/>
    <property type="match status" value="1"/>
</dbReference>
<evidence type="ECO:0000259" key="8">
    <source>
        <dbReference type="PROSITE" id="PS51710"/>
    </source>
</evidence>
<comment type="cofactor">
    <cofactor evidence="1">
        <name>Mg(2+)</name>
        <dbReference type="ChEBI" id="CHEBI:18420"/>
    </cofactor>
</comment>
<dbReference type="InterPro" id="IPR027417">
    <property type="entry name" value="P-loop_NTPase"/>
</dbReference>
<dbReference type="NCBIfam" id="NF008955">
    <property type="entry name" value="PRK12297.1"/>
    <property type="match status" value="1"/>
</dbReference>
<dbReference type="InterPro" id="IPR036726">
    <property type="entry name" value="GTP1_OBG_dom_sf"/>
</dbReference>
<dbReference type="AlphaFoldDB" id="A0ABD1XZ52"/>
<evidence type="ECO:0000256" key="3">
    <source>
        <dbReference type="ARBA" id="ARBA00022723"/>
    </source>
</evidence>
<feature type="compositionally biased region" description="Polar residues" evidence="7">
    <location>
        <begin position="322"/>
        <end position="331"/>
    </location>
</feature>
<accession>A0ABD1XZ52</accession>
<evidence type="ECO:0000256" key="2">
    <source>
        <dbReference type="ARBA" id="ARBA00007699"/>
    </source>
</evidence>
<dbReference type="SUPFAM" id="SSF82051">
    <property type="entry name" value="Obg GTP-binding protein N-terminal domain"/>
    <property type="match status" value="1"/>
</dbReference>
<feature type="region of interest" description="Disordered" evidence="7">
    <location>
        <begin position="253"/>
        <end position="299"/>
    </location>
</feature>
<comment type="similarity">
    <text evidence="2">Belongs to the TRAFAC class OBG-HflX-like GTPase superfamily. OBG GTPase family.</text>
</comment>
<dbReference type="NCBIfam" id="TIGR02729">
    <property type="entry name" value="Obg_CgtA"/>
    <property type="match status" value="1"/>
</dbReference>
<dbReference type="Pfam" id="PF09269">
    <property type="entry name" value="DUF1967"/>
    <property type="match status" value="1"/>
</dbReference>
<dbReference type="PROSITE" id="PS00905">
    <property type="entry name" value="GTP1_OBG"/>
    <property type="match status" value="1"/>
</dbReference>
<feature type="domain" description="Obg" evidence="10">
    <location>
        <begin position="399"/>
        <end position="558"/>
    </location>
</feature>
<dbReference type="HAMAP" id="MF_01454">
    <property type="entry name" value="GTPase_Obg"/>
    <property type="match status" value="1"/>
</dbReference>
<protein>
    <submittedName>
        <fullName evidence="11">Uncharacterized protein</fullName>
    </submittedName>
</protein>
<dbReference type="Pfam" id="PF01018">
    <property type="entry name" value="GTP1_OBG"/>
    <property type="match status" value="1"/>
</dbReference>
<evidence type="ECO:0000259" key="10">
    <source>
        <dbReference type="PROSITE" id="PS51883"/>
    </source>
</evidence>
<gene>
    <name evidence="11" type="ORF">R1flu_025929</name>
</gene>
<feature type="domain" description="OCT" evidence="9">
    <location>
        <begin position="750"/>
        <end position="832"/>
    </location>
</feature>
<dbReference type="GO" id="GO:0042254">
    <property type="term" value="P:ribosome biogenesis"/>
    <property type="evidence" value="ECO:0007669"/>
    <property type="project" value="UniProtKB-UniRule"/>
</dbReference>
<keyword evidence="4" id="KW-0547">Nucleotide-binding</keyword>
<evidence type="ECO:0000256" key="1">
    <source>
        <dbReference type="ARBA" id="ARBA00001946"/>
    </source>
</evidence>
<keyword evidence="3" id="KW-0479">Metal-binding</keyword>
<feature type="compositionally biased region" description="Basic and acidic residues" evidence="7">
    <location>
        <begin position="64"/>
        <end position="74"/>
    </location>
</feature>
<sequence length="854" mass="94635">MELLCFKAPLLSSGFSFGGQPLSLRLGISSHGLSLPSQIRPGSVVCKVNGRERRKAQRLGKSQEAARKRDEVGRKREEALIRSRAQVASASDDRKRKNRFSETTLVENLENLYSADFGGVMSVGVLQLREEEEIPVGSLRVKDLSSKSKLSTPEYQAQNDQIPTVSELEAGADTSLEVVHERFTAVMEETLTELDGKSDDDDMEWVEVGVDEDEEEGDENVEIWEGDLPPMTPEEEEELLREAEKEIAELERAAAEGRDSLIDQTELGLESEDLEPEFEEEYEEEEEEEEQEEVLNRSEKEMKLAELKRLVQQMELEIEADNASSGDNPSTAVEARGSVVKENKKRRSKSSDDGDWEVLYAGPDGKPQASARKSKFNEQYSVEEDEEEVCKERGIPAVMRCFDRAKIYVKAGNGGNGVVAFRREKFVPFGGPSGGTGGRGGHVYIEADSSMNSLLPFRNKVHFRAGRGAHGGGKSKDGAAGTDITIKVPPGTIIRESSPEGKVLLELTKPGQRQTLLPGGAGGRGNAAFKTGRNNAPQLAEFGEEGTEMWVELELKLVADVGIVGVPNAGKSTLLSAISAAKPEIANYPFTTLLPNLGVVAIDYDATMVVADLPGLLEGAHTGVGLGHEFMRHTERCRVLVHVVDGMSLQPEEEYEAVRLELQLFNPELAVKPHVVAFNKMDIPEAAKRWESFQSNLRAKGVEAFCMSAATREGTEEVIRAAHTFVREQRLNAQDYPEEEEKFVEVAEMVRKQRSSPIEEFTIVADKHTRSWQVNGAGLERFTQMTNWEYFEAVRRFQHVLAASGVNRALRDQGVKEGDTVRVGQLEFQWLDSEDMANLGEWKRGVRGSKVWPH</sequence>
<feature type="region of interest" description="Disordered" evidence="7">
    <location>
        <begin position="55"/>
        <end position="74"/>
    </location>
</feature>
<feature type="domain" description="OBG-type G" evidence="8">
    <location>
        <begin position="559"/>
        <end position="727"/>
    </location>
</feature>
<dbReference type="InterPro" id="IPR006169">
    <property type="entry name" value="GTP1_OBG_dom"/>
</dbReference>
<dbReference type="EMBL" id="JBHFFA010000007">
    <property type="protein sequence ID" value="KAL2614237.1"/>
    <property type="molecule type" value="Genomic_DNA"/>
</dbReference>
<dbReference type="PROSITE" id="PS51883">
    <property type="entry name" value="OBG"/>
    <property type="match status" value="1"/>
</dbReference>
<evidence type="ECO:0000256" key="4">
    <source>
        <dbReference type="ARBA" id="ARBA00022741"/>
    </source>
</evidence>
<evidence type="ECO:0000256" key="6">
    <source>
        <dbReference type="ARBA" id="ARBA00023134"/>
    </source>
</evidence>
<feature type="region of interest" description="Disordered" evidence="7">
    <location>
        <begin position="319"/>
        <end position="377"/>
    </location>
</feature>
<dbReference type="CDD" id="cd01898">
    <property type="entry name" value="Obg"/>
    <property type="match status" value="1"/>
</dbReference>
<dbReference type="InterPro" id="IPR045086">
    <property type="entry name" value="OBG_GTPase"/>
</dbReference>
<evidence type="ECO:0000313" key="12">
    <source>
        <dbReference type="Proteomes" id="UP001605036"/>
    </source>
</evidence>
<dbReference type="FunFam" id="2.70.210.12:FF:000001">
    <property type="entry name" value="GTPase Obg"/>
    <property type="match status" value="1"/>
</dbReference>
<dbReference type="PANTHER" id="PTHR11702">
    <property type="entry name" value="DEVELOPMENTALLY REGULATED GTP-BINDING PROTEIN-RELATED"/>
    <property type="match status" value="1"/>
</dbReference>
<proteinExistence type="inferred from homology"/>
<comment type="caution">
    <text evidence="11">The sequence shown here is derived from an EMBL/GenBank/DDBJ whole genome shotgun (WGS) entry which is preliminary data.</text>
</comment>
<dbReference type="GO" id="GO:0046872">
    <property type="term" value="F:metal ion binding"/>
    <property type="evidence" value="ECO:0007669"/>
    <property type="project" value="UniProtKB-KW"/>
</dbReference>
<dbReference type="Gene3D" id="3.40.50.300">
    <property type="entry name" value="P-loop containing nucleotide triphosphate hydrolases"/>
    <property type="match status" value="1"/>
</dbReference>
<evidence type="ECO:0000256" key="7">
    <source>
        <dbReference type="SAM" id="MobiDB-lite"/>
    </source>
</evidence>
<keyword evidence="12" id="KW-1185">Reference proteome</keyword>
<keyword evidence="5" id="KW-0460">Magnesium</keyword>
<dbReference type="PANTHER" id="PTHR11702:SF44">
    <property type="entry name" value="GTP-BINDING PROTEIN OBGC, CHLOROPLASTIC"/>
    <property type="match status" value="1"/>
</dbReference>
<dbReference type="InterPro" id="IPR031167">
    <property type="entry name" value="G_OBG"/>
</dbReference>
<organism evidence="11 12">
    <name type="scientific">Riccia fluitans</name>
    <dbReference type="NCBI Taxonomy" id="41844"/>
    <lineage>
        <taxon>Eukaryota</taxon>
        <taxon>Viridiplantae</taxon>
        <taxon>Streptophyta</taxon>
        <taxon>Embryophyta</taxon>
        <taxon>Marchantiophyta</taxon>
        <taxon>Marchantiopsida</taxon>
        <taxon>Marchantiidae</taxon>
        <taxon>Marchantiales</taxon>
        <taxon>Ricciaceae</taxon>
        <taxon>Riccia</taxon>
    </lineage>
</organism>
<dbReference type="NCBIfam" id="NF008956">
    <property type="entry name" value="PRK12299.1"/>
    <property type="match status" value="1"/>
</dbReference>
<dbReference type="SUPFAM" id="SSF52540">
    <property type="entry name" value="P-loop containing nucleoside triphosphate hydrolases"/>
    <property type="match status" value="1"/>
</dbReference>
<dbReference type="InterPro" id="IPR014100">
    <property type="entry name" value="GTP-bd_Obg/CgtA"/>
</dbReference>
<dbReference type="InterPro" id="IPR036346">
    <property type="entry name" value="GTP-bd_prot_GTP1/OBG_C_sf"/>
</dbReference>
<evidence type="ECO:0000259" key="9">
    <source>
        <dbReference type="PROSITE" id="PS51881"/>
    </source>
</evidence>
<dbReference type="NCBIfam" id="TIGR03595">
    <property type="entry name" value="Obg_CgtA_exten"/>
    <property type="match status" value="1"/>
</dbReference>
<name>A0ABD1XZ52_9MARC</name>
<evidence type="ECO:0000256" key="5">
    <source>
        <dbReference type="ARBA" id="ARBA00022842"/>
    </source>
</evidence>
<dbReference type="PROSITE" id="PS51710">
    <property type="entry name" value="G_OBG"/>
    <property type="match status" value="1"/>
</dbReference>
<dbReference type="PRINTS" id="PR00326">
    <property type="entry name" value="GTP1OBG"/>
</dbReference>